<gene>
    <name evidence="3" type="ORF">CJ305_05485</name>
</gene>
<keyword evidence="1" id="KW-0812">Transmembrane</keyword>
<keyword evidence="1" id="KW-0472">Membrane</keyword>
<evidence type="ECO:0000313" key="3">
    <source>
        <dbReference type="EMBL" id="PHQ30411.1"/>
    </source>
</evidence>
<feature type="transmembrane region" description="Helical" evidence="1">
    <location>
        <begin position="170"/>
        <end position="187"/>
    </location>
</feature>
<dbReference type="Proteomes" id="UP000229433">
    <property type="component" value="Unassembled WGS sequence"/>
</dbReference>
<reference evidence="3 4" key="1">
    <citation type="submission" date="2017-08" db="EMBL/GenBank/DDBJ databases">
        <title>The whole genome shortgun sequences of strain Leeuwenhoekiella nanhaiensis G18 from the South China Sea.</title>
        <authorList>
            <person name="Liu Q."/>
        </authorList>
    </citation>
    <scope>NUCLEOTIDE SEQUENCE [LARGE SCALE GENOMIC DNA]</scope>
    <source>
        <strain evidence="3 4">G18</strain>
    </source>
</reference>
<feature type="transmembrane region" description="Helical" evidence="1">
    <location>
        <begin position="299"/>
        <end position="318"/>
    </location>
</feature>
<feature type="transmembrane region" description="Helical" evidence="1">
    <location>
        <begin position="325"/>
        <end position="346"/>
    </location>
</feature>
<feature type="domain" description="DUF4401" evidence="2">
    <location>
        <begin position="40"/>
        <end position="345"/>
    </location>
</feature>
<dbReference type="AlphaFoldDB" id="A0A2G1VUK2"/>
<dbReference type="InterPro" id="IPR025513">
    <property type="entry name" value="DUF4401"/>
</dbReference>
<dbReference type="Pfam" id="PF14351">
    <property type="entry name" value="DUF4401"/>
    <property type="match status" value="1"/>
</dbReference>
<evidence type="ECO:0000259" key="2">
    <source>
        <dbReference type="Pfam" id="PF14351"/>
    </source>
</evidence>
<feature type="transmembrane region" description="Helical" evidence="1">
    <location>
        <begin position="95"/>
        <end position="118"/>
    </location>
</feature>
<feature type="transmembrane region" description="Helical" evidence="1">
    <location>
        <begin position="208"/>
        <end position="227"/>
    </location>
</feature>
<dbReference type="RefSeq" id="WP_099645244.1">
    <property type="nucleotide sequence ID" value="NZ_KZ319288.1"/>
</dbReference>
<feature type="transmembrane region" description="Helical" evidence="1">
    <location>
        <begin position="265"/>
        <end position="293"/>
    </location>
</feature>
<evidence type="ECO:0000256" key="1">
    <source>
        <dbReference type="SAM" id="Phobius"/>
    </source>
</evidence>
<feature type="transmembrane region" description="Helical" evidence="1">
    <location>
        <begin position="124"/>
        <end position="140"/>
    </location>
</feature>
<feature type="transmembrane region" description="Helical" evidence="1">
    <location>
        <begin position="70"/>
        <end position="88"/>
    </location>
</feature>
<name>A0A2G1VUK2_9FLAO</name>
<organism evidence="3 4">
    <name type="scientific">Leeuwenhoekiella nanhaiensis</name>
    <dbReference type="NCBI Taxonomy" id="1655491"/>
    <lineage>
        <taxon>Bacteria</taxon>
        <taxon>Pseudomonadati</taxon>
        <taxon>Bacteroidota</taxon>
        <taxon>Flavobacteriia</taxon>
        <taxon>Flavobacteriales</taxon>
        <taxon>Flavobacteriaceae</taxon>
        <taxon>Leeuwenhoekiella</taxon>
    </lineage>
</organism>
<dbReference type="OrthoDB" id="674818at2"/>
<protein>
    <recommendedName>
        <fullName evidence="2">DUF4401 domain-containing protein</fullName>
    </recommendedName>
</protein>
<dbReference type="EMBL" id="NQXA01000002">
    <property type="protein sequence ID" value="PHQ30411.1"/>
    <property type="molecule type" value="Genomic_DNA"/>
</dbReference>
<comment type="caution">
    <text evidence="3">The sequence shown here is derived from an EMBL/GenBank/DDBJ whole genome shotgun (WGS) entry which is preliminary data.</text>
</comment>
<accession>A0A2G1VUK2</accession>
<evidence type="ECO:0000313" key="4">
    <source>
        <dbReference type="Proteomes" id="UP000229433"/>
    </source>
</evidence>
<keyword evidence="4" id="KW-1185">Reference proteome</keyword>
<proteinExistence type="predicted"/>
<sequence>MKTREDIKLVIDYFKSNPNESISFDENEIESAYIKEDNQPLAVKILSVFGSILANLAFFAFLVLTGIFDIEIMLFVFGVIGICLSIYISRLPGKFLYDTLSASVYLSGYVLIGIAINTTSLPDNIINFIFIFSSLTCIALKPNYILTFISILLLNSSLLALLFQNNLTDLLHLYVSILTFLNVYFFLKEAQIITYCKGFSKLYNPLRIGFLFSLLIGLFLLGVKGILSLSPNYIWLSSLVSTVSIMYLVSKILRILNVTQVKHKWFIYSIVLVLLIATALSPAISGALLITLLGHLVNYKTGFVIGIIAFIYFVGQYYYDLNFNLLTKSILMFSAGILFLLFYVLTRKNLSGYEDL</sequence>
<feature type="transmembrane region" description="Helical" evidence="1">
    <location>
        <begin position="41"/>
        <end position="64"/>
    </location>
</feature>
<keyword evidence="1" id="KW-1133">Transmembrane helix</keyword>
<feature type="transmembrane region" description="Helical" evidence="1">
    <location>
        <begin position="233"/>
        <end position="253"/>
    </location>
</feature>